<proteinExistence type="predicted"/>
<keyword evidence="1" id="KW-1133">Transmembrane helix</keyword>
<keyword evidence="1" id="KW-0472">Membrane</keyword>
<organism evidence="2 3">
    <name type="scientific">Mytilus edulis</name>
    <name type="common">Blue mussel</name>
    <dbReference type="NCBI Taxonomy" id="6550"/>
    <lineage>
        <taxon>Eukaryota</taxon>
        <taxon>Metazoa</taxon>
        <taxon>Spiralia</taxon>
        <taxon>Lophotrochozoa</taxon>
        <taxon>Mollusca</taxon>
        <taxon>Bivalvia</taxon>
        <taxon>Autobranchia</taxon>
        <taxon>Pteriomorphia</taxon>
        <taxon>Mytilida</taxon>
        <taxon>Mytiloidea</taxon>
        <taxon>Mytilidae</taxon>
        <taxon>Mytilinae</taxon>
        <taxon>Mytilus</taxon>
    </lineage>
</organism>
<feature type="transmembrane region" description="Helical" evidence="1">
    <location>
        <begin position="12"/>
        <end position="34"/>
    </location>
</feature>
<keyword evidence="1" id="KW-0812">Transmembrane</keyword>
<evidence type="ECO:0000313" key="2">
    <source>
        <dbReference type="EMBL" id="CAG2205972.1"/>
    </source>
</evidence>
<gene>
    <name evidence="2" type="ORF">MEDL_20329</name>
</gene>
<dbReference type="AlphaFoldDB" id="A0A8S3R9D2"/>
<protein>
    <submittedName>
        <fullName evidence="2">Uncharacterized protein</fullName>
    </submittedName>
</protein>
<evidence type="ECO:0000256" key="1">
    <source>
        <dbReference type="SAM" id="Phobius"/>
    </source>
</evidence>
<dbReference type="EMBL" id="CAJPWZ010001036">
    <property type="protein sequence ID" value="CAG2205972.1"/>
    <property type="molecule type" value="Genomic_DNA"/>
</dbReference>
<sequence>MDSPPLHLQWINLTPCYFTTTSVFSIVIIFLWIISLSSADYNLVNGETGKYRWFDTAAQIHRSWFDTAAQIHEYAVIVLLVDIFDLLCSRWFDTAAQIHRRVMLFHFVFFNPTQDEINQTGKNPSCICEHKMGLKPEFVGCVLPNNSHVSQVEWTCDNVFRSLNVSVYTTCA</sequence>
<keyword evidence="3" id="KW-1185">Reference proteome</keyword>
<accession>A0A8S3R9D2</accession>
<name>A0A8S3R9D2_MYTED</name>
<evidence type="ECO:0000313" key="3">
    <source>
        <dbReference type="Proteomes" id="UP000683360"/>
    </source>
</evidence>
<reference evidence="2" key="1">
    <citation type="submission" date="2021-03" db="EMBL/GenBank/DDBJ databases">
        <authorList>
            <person name="Bekaert M."/>
        </authorList>
    </citation>
    <scope>NUCLEOTIDE SEQUENCE</scope>
</reference>
<comment type="caution">
    <text evidence="2">The sequence shown here is derived from an EMBL/GenBank/DDBJ whole genome shotgun (WGS) entry which is preliminary data.</text>
</comment>
<dbReference type="Proteomes" id="UP000683360">
    <property type="component" value="Unassembled WGS sequence"/>
</dbReference>